<gene>
    <name evidence="1" type="ORF">CDL15_Pgr013614</name>
    <name evidence="2" type="ORF">CRG98_009610</name>
</gene>
<reference evidence="3" key="1">
    <citation type="journal article" date="2017" name="Plant J.">
        <title>The pomegranate (Punica granatum L.) genome and the genomics of punicalagin biosynthesis.</title>
        <authorList>
            <person name="Qin G."/>
            <person name="Xu C."/>
            <person name="Ming R."/>
            <person name="Tang H."/>
            <person name="Guyot R."/>
            <person name="Kramer E.M."/>
            <person name="Hu Y."/>
            <person name="Yi X."/>
            <person name="Qi Y."/>
            <person name="Xu X."/>
            <person name="Gao Z."/>
            <person name="Pan H."/>
            <person name="Jian J."/>
            <person name="Tian Y."/>
            <person name="Yue Z."/>
            <person name="Xu Y."/>
        </authorList>
    </citation>
    <scope>NUCLEOTIDE SEQUENCE [LARGE SCALE GENOMIC DNA]</scope>
    <source>
        <strain evidence="3">cv. Dabenzi</strain>
    </source>
</reference>
<dbReference type="PANTHER" id="PTHR31009">
    <property type="entry name" value="S-ADENOSYL-L-METHIONINE:CARBOXYL METHYLTRANSFERASE FAMILY PROTEIN"/>
    <property type="match status" value="1"/>
</dbReference>
<dbReference type="EMBL" id="MTKT01005554">
    <property type="protein sequence ID" value="OWM66397.1"/>
    <property type="molecule type" value="Genomic_DNA"/>
</dbReference>
<comment type="caution">
    <text evidence="1">The sequence shown here is derived from an EMBL/GenBank/DDBJ whole genome shotgun (WGS) entry which is preliminary data.</text>
</comment>
<reference evidence="1" key="2">
    <citation type="submission" date="2017-06" db="EMBL/GenBank/DDBJ databases">
        <title>The pomegranate genome and the genomics of punicalagin biosynthesis.</title>
        <authorList>
            <person name="Xu C."/>
        </authorList>
    </citation>
    <scope>NUCLEOTIDE SEQUENCE [LARGE SCALE GENOMIC DNA]</scope>
    <source>
        <tissue evidence="1">Fresh leaf</tissue>
    </source>
</reference>
<evidence type="ECO:0000313" key="4">
    <source>
        <dbReference type="Proteomes" id="UP000233551"/>
    </source>
</evidence>
<dbReference type="Proteomes" id="UP000197138">
    <property type="component" value="Unassembled WGS sequence"/>
</dbReference>
<dbReference type="Gene3D" id="3.40.50.150">
    <property type="entry name" value="Vaccinia Virus protein VP39"/>
    <property type="match status" value="1"/>
</dbReference>
<evidence type="ECO:0000313" key="1">
    <source>
        <dbReference type="EMBL" id="OWM66397.1"/>
    </source>
</evidence>
<dbReference type="STRING" id="22663.A0A218W0N6"/>
<proteinExistence type="predicted"/>
<keyword evidence="4" id="KW-1185">Reference proteome</keyword>
<dbReference type="GO" id="GO:0008168">
    <property type="term" value="F:methyltransferase activity"/>
    <property type="evidence" value="ECO:0007669"/>
    <property type="project" value="InterPro"/>
</dbReference>
<accession>A0A218W0N6</accession>
<dbReference type="SUPFAM" id="SSF53335">
    <property type="entry name" value="S-adenosyl-L-methionine-dependent methyltransferases"/>
    <property type="match status" value="1"/>
</dbReference>
<dbReference type="EMBL" id="PGOL01000477">
    <property type="protein sequence ID" value="PKI70007.1"/>
    <property type="molecule type" value="Genomic_DNA"/>
</dbReference>
<dbReference type="Pfam" id="PF03492">
    <property type="entry name" value="Methyltransf_7"/>
    <property type="match status" value="1"/>
</dbReference>
<name>A0A218W0N6_PUNGR</name>
<dbReference type="InterPro" id="IPR029063">
    <property type="entry name" value="SAM-dependent_MTases_sf"/>
</dbReference>
<reference evidence="2 4" key="3">
    <citation type="submission" date="2017-11" db="EMBL/GenBank/DDBJ databases">
        <title>De-novo sequencing of pomegranate (Punica granatum L.) genome.</title>
        <authorList>
            <person name="Akparov Z."/>
            <person name="Amiraslanov A."/>
            <person name="Hajiyeva S."/>
            <person name="Abbasov M."/>
            <person name="Kaur K."/>
            <person name="Hamwieh A."/>
            <person name="Solovyev V."/>
            <person name="Salamov A."/>
            <person name="Braich B."/>
            <person name="Kosarev P."/>
            <person name="Mahmoud A."/>
            <person name="Hajiyev E."/>
            <person name="Babayeva S."/>
            <person name="Izzatullayeva V."/>
            <person name="Mammadov A."/>
            <person name="Mammadov A."/>
            <person name="Sharifova S."/>
            <person name="Ojaghi J."/>
            <person name="Eynullazada K."/>
            <person name="Bayramov B."/>
            <person name="Abdulazimova A."/>
            <person name="Shahmuradov I."/>
        </authorList>
    </citation>
    <scope>NUCLEOTIDE SEQUENCE [LARGE SCALE GENOMIC DNA]</scope>
    <source>
        <strain evidence="2">AG2017</strain>
        <strain evidence="4">cv. AG2017</strain>
        <tissue evidence="2">Leaf</tissue>
    </source>
</reference>
<dbReference type="Proteomes" id="UP000233551">
    <property type="component" value="Unassembled WGS sequence"/>
</dbReference>
<protein>
    <submittedName>
        <fullName evidence="1">Uncharacterized protein</fullName>
    </submittedName>
</protein>
<dbReference type="InterPro" id="IPR005299">
    <property type="entry name" value="MeTrfase_7"/>
</dbReference>
<evidence type="ECO:0000313" key="2">
    <source>
        <dbReference type="EMBL" id="PKI70007.1"/>
    </source>
</evidence>
<dbReference type="AlphaFoldDB" id="A0A218W0N6"/>
<evidence type="ECO:0000313" key="3">
    <source>
        <dbReference type="Proteomes" id="UP000197138"/>
    </source>
</evidence>
<organism evidence="1 3">
    <name type="scientific">Punica granatum</name>
    <name type="common">Pomegranate</name>
    <dbReference type="NCBI Taxonomy" id="22663"/>
    <lineage>
        <taxon>Eukaryota</taxon>
        <taxon>Viridiplantae</taxon>
        <taxon>Streptophyta</taxon>
        <taxon>Embryophyta</taxon>
        <taxon>Tracheophyta</taxon>
        <taxon>Spermatophyta</taxon>
        <taxon>Magnoliopsida</taxon>
        <taxon>eudicotyledons</taxon>
        <taxon>Gunneridae</taxon>
        <taxon>Pentapetalae</taxon>
        <taxon>rosids</taxon>
        <taxon>malvids</taxon>
        <taxon>Myrtales</taxon>
        <taxon>Lythraceae</taxon>
        <taxon>Punica</taxon>
    </lineage>
</organism>
<sequence>MGHNEPPEYQVFMNDLPRNDFNAILRALPRSNEKQGQCFFPRVPGSFYDRLFPSKSLHFVHSSYGLQWLSQFQDDSSLFLKHRAQEPVSGGPHGLNDLAQKK</sequence>